<protein>
    <submittedName>
        <fullName evidence="12">Biopolymer transport protein ExbB</fullName>
    </submittedName>
</protein>
<feature type="transmembrane region" description="Helical" evidence="10">
    <location>
        <begin position="182"/>
        <end position="208"/>
    </location>
</feature>
<sequence>MNETTPSAAAALPGAVPTDAVTPPPGALDQALELIQAGGPVVVILLVFSVVALAIFIMKMIQFQSARLWSRGFVEPALTQARNGRLAEALAGLRGLRSPVAEVMAVAIDGFRHRIAEDRIREEVARIGSARLEELRSYLRVIEVIATLSPLLGLFGTVLGMIDAFRQMEAAGSNVNPAILSGGIWVALLTTAVGLAVAIPAVAMLNWLERTVERAAHTMDDAVTRLFTMPQGASNHGADHGEREAAGLRQPHAQPAE</sequence>
<dbReference type="RefSeq" id="WP_121217284.1">
    <property type="nucleotide sequence ID" value="NZ_RBIG01000001.1"/>
</dbReference>
<dbReference type="Pfam" id="PF01618">
    <property type="entry name" value="MotA_ExbB"/>
    <property type="match status" value="1"/>
</dbReference>
<evidence type="ECO:0000256" key="3">
    <source>
        <dbReference type="ARBA" id="ARBA00022475"/>
    </source>
</evidence>
<reference evidence="12 13" key="1">
    <citation type="submission" date="2018-10" db="EMBL/GenBank/DDBJ databases">
        <title>Comparative analysis of microorganisms from saline springs in Andes Mountain Range, Colombia.</title>
        <authorList>
            <person name="Rubin E."/>
        </authorList>
    </citation>
    <scope>NUCLEOTIDE SEQUENCE [LARGE SCALE GENOMIC DNA]</scope>
    <source>
        <strain evidence="12 13">USBA 36</strain>
    </source>
</reference>
<keyword evidence="3" id="KW-1003">Cell membrane</keyword>
<dbReference type="Proteomes" id="UP000277424">
    <property type="component" value="Unassembled WGS sequence"/>
</dbReference>
<evidence type="ECO:0000256" key="7">
    <source>
        <dbReference type="ARBA" id="ARBA00023136"/>
    </source>
</evidence>
<feature type="domain" description="MotA/TolQ/ExbB proton channel" evidence="11">
    <location>
        <begin position="100"/>
        <end position="220"/>
    </location>
</feature>
<feature type="transmembrane region" description="Helical" evidence="10">
    <location>
        <begin position="34"/>
        <end position="57"/>
    </location>
</feature>
<comment type="caution">
    <text evidence="12">The sequence shown here is derived from an EMBL/GenBank/DDBJ whole genome shotgun (WGS) entry which is preliminary data.</text>
</comment>
<evidence type="ECO:0000256" key="8">
    <source>
        <dbReference type="RuleBase" id="RU004057"/>
    </source>
</evidence>
<proteinExistence type="inferred from homology"/>
<evidence type="ECO:0000313" key="13">
    <source>
        <dbReference type="Proteomes" id="UP000277424"/>
    </source>
</evidence>
<dbReference type="InterPro" id="IPR050790">
    <property type="entry name" value="ExbB/TolQ_transport"/>
</dbReference>
<gene>
    <name evidence="12" type="ORF">BCL74_0498</name>
</gene>
<comment type="subcellular location">
    <subcellularLocation>
        <location evidence="1">Cell membrane</location>
        <topology evidence="1">Multi-pass membrane protein</topology>
    </subcellularLocation>
    <subcellularLocation>
        <location evidence="8">Membrane</location>
        <topology evidence="8">Multi-pass membrane protein</topology>
    </subcellularLocation>
</comment>
<keyword evidence="4 10" id="KW-0812">Transmembrane</keyword>
<evidence type="ECO:0000256" key="6">
    <source>
        <dbReference type="ARBA" id="ARBA00022989"/>
    </source>
</evidence>
<keyword evidence="5 8" id="KW-0653">Protein transport</keyword>
<dbReference type="GO" id="GO:0017038">
    <property type="term" value="P:protein import"/>
    <property type="evidence" value="ECO:0007669"/>
    <property type="project" value="TreeGrafter"/>
</dbReference>
<evidence type="ECO:0000256" key="4">
    <source>
        <dbReference type="ARBA" id="ARBA00022692"/>
    </source>
</evidence>
<dbReference type="EMBL" id="RBIG01000001">
    <property type="protein sequence ID" value="RKQ72730.1"/>
    <property type="molecule type" value="Genomic_DNA"/>
</dbReference>
<comment type="similarity">
    <text evidence="8">Belongs to the exbB/tolQ family.</text>
</comment>
<keyword evidence="6 10" id="KW-1133">Transmembrane helix</keyword>
<dbReference type="PANTHER" id="PTHR30625">
    <property type="entry name" value="PROTEIN TOLQ"/>
    <property type="match status" value="1"/>
</dbReference>
<evidence type="ECO:0000256" key="10">
    <source>
        <dbReference type="SAM" id="Phobius"/>
    </source>
</evidence>
<evidence type="ECO:0000256" key="1">
    <source>
        <dbReference type="ARBA" id="ARBA00004651"/>
    </source>
</evidence>
<organism evidence="12 13">
    <name type="scientific">Oceanibaculum indicum</name>
    <dbReference type="NCBI Taxonomy" id="526216"/>
    <lineage>
        <taxon>Bacteria</taxon>
        <taxon>Pseudomonadati</taxon>
        <taxon>Pseudomonadota</taxon>
        <taxon>Alphaproteobacteria</taxon>
        <taxon>Rhodospirillales</taxon>
        <taxon>Oceanibaculaceae</taxon>
        <taxon>Oceanibaculum</taxon>
    </lineage>
</organism>
<dbReference type="AlphaFoldDB" id="A0A420WP32"/>
<dbReference type="GO" id="GO:0005886">
    <property type="term" value="C:plasma membrane"/>
    <property type="evidence" value="ECO:0007669"/>
    <property type="project" value="UniProtKB-SubCell"/>
</dbReference>
<dbReference type="PANTHER" id="PTHR30625:SF15">
    <property type="entry name" value="BIOPOLYMER TRANSPORT PROTEIN EXBB"/>
    <property type="match status" value="1"/>
</dbReference>
<feature type="region of interest" description="Disordered" evidence="9">
    <location>
        <begin position="230"/>
        <end position="257"/>
    </location>
</feature>
<evidence type="ECO:0000256" key="9">
    <source>
        <dbReference type="SAM" id="MobiDB-lite"/>
    </source>
</evidence>
<keyword evidence="7 10" id="KW-0472">Membrane</keyword>
<name>A0A420WP32_9PROT</name>
<dbReference type="InterPro" id="IPR002898">
    <property type="entry name" value="MotA_ExbB_proton_chnl"/>
</dbReference>
<accession>A0A420WP32</accession>
<evidence type="ECO:0000313" key="12">
    <source>
        <dbReference type="EMBL" id="RKQ72730.1"/>
    </source>
</evidence>
<evidence type="ECO:0000259" key="11">
    <source>
        <dbReference type="Pfam" id="PF01618"/>
    </source>
</evidence>
<evidence type="ECO:0000256" key="5">
    <source>
        <dbReference type="ARBA" id="ARBA00022927"/>
    </source>
</evidence>
<evidence type="ECO:0000256" key="2">
    <source>
        <dbReference type="ARBA" id="ARBA00022448"/>
    </source>
</evidence>
<feature type="compositionally biased region" description="Basic and acidic residues" evidence="9">
    <location>
        <begin position="237"/>
        <end position="246"/>
    </location>
</feature>
<feature type="transmembrane region" description="Helical" evidence="10">
    <location>
        <begin position="141"/>
        <end position="162"/>
    </location>
</feature>
<keyword evidence="2 8" id="KW-0813">Transport</keyword>
<dbReference type="OrthoDB" id="4045at2"/>